<dbReference type="InterPro" id="IPR032288">
    <property type="entry name" value="Metallophos_C"/>
</dbReference>
<dbReference type="Pfam" id="PF16371">
    <property type="entry name" value="MetallophosN"/>
    <property type="match status" value="1"/>
</dbReference>
<dbReference type="EMBL" id="SUME01000002">
    <property type="protein sequence ID" value="TJZ61919.1"/>
    <property type="molecule type" value="Genomic_DNA"/>
</dbReference>
<name>A0A4U0P3W4_9SPHI</name>
<gene>
    <name evidence="3" type="ORF">FAZ15_05215</name>
</gene>
<reference evidence="3 4" key="1">
    <citation type="submission" date="2019-04" db="EMBL/GenBank/DDBJ databases">
        <title>Sphingobacterium olei sp. nov., isolated from oil-contaminated soil.</title>
        <authorList>
            <person name="Liu B."/>
        </authorList>
    </citation>
    <scope>NUCLEOTIDE SEQUENCE [LARGE SCALE GENOMIC DNA]</scope>
    <source>
        <strain evidence="3 4">HAL-9</strain>
    </source>
</reference>
<feature type="domain" description="Calcineurin-like phosphoesterase C-terminal" evidence="1">
    <location>
        <begin position="327"/>
        <end position="469"/>
    </location>
</feature>
<dbReference type="SUPFAM" id="SSF49464">
    <property type="entry name" value="Carboxypeptidase regulatory domain-like"/>
    <property type="match status" value="1"/>
</dbReference>
<dbReference type="InterPro" id="IPR051918">
    <property type="entry name" value="STPP_CPPED1"/>
</dbReference>
<dbReference type="AlphaFoldDB" id="A0A4U0P3W4"/>
<comment type="caution">
    <text evidence="3">The sequence shown here is derived from an EMBL/GenBank/DDBJ whole genome shotgun (WGS) entry which is preliminary data.</text>
</comment>
<dbReference type="InterPro" id="IPR008969">
    <property type="entry name" value="CarboxyPept-like_regulatory"/>
</dbReference>
<evidence type="ECO:0000313" key="3">
    <source>
        <dbReference type="EMBL" id="TJZ61919.1"/>
    </source>
</evidence>
<dbReference type="RefSeq" id="WP_136900267.1">
    <property type="nucleotide sequence ID" value="NZ_SUME01000002.1"/>
</dbReference>
<dbReference type="Pfam" id="PF16370">
    <property type="entry name" value="MetallophosC"/>
    <property type="match status" value="1"/>
</dbReference>
<keyword evidence="4" id="KW-1185">Reference proteome</keyword>
<feature type="domain" description="Calcineurin-like phosphoesterase N-terminal" evidence="2">
    <location>
        <begin position="32"/>
        <end position="103"/>
    </location>
</feature>
<accession>A0A4U0P3W4</accession>
<evidence type="ECO:0000313" key="4">
    <source>
        <dbReference type="Proteomes" id="UP000306808"/>
    </source>
</evidence>
<dbReference type="InterPro" id="IPR029052">
    <property type="entry name" value="Metallo-depent_PP-like"/>
</dbReference>
<sequence>MVFRRLLYFIFLSLFGFAHVHGQSRISGYVLDDKKEGVESVVVSCGVHMAQTTKKGYYELEVCADEQYVQISVPKGYLVKNEGTVPIFFQKMDVNKKVYNFHLIENQKDDINHVFFAQTDVQAASEAEYDLYREHIVSDMHATIRQYTSEDVFGLDLGDIVGDKPDLFPYYLQSMKSLPMPFFRAIGNHDMAYWGRSHETSERHFNKHFGPTVYSFNKGNTHYIVLNNNFFIGREYFYMGYIDEKTFKWLERDLSYVSKDQLLFLILHIPTRQGENNSSFTYNYSNIGGQTVNASALYDVLSPYNTHILSGHMHCNLNVVHKENLFEHVTAAASGTWWQADICTDGTPSGYAVFEVSGNEVEWYYKSAGYDRSHQLRAYYDEETNCVIANVWNYDPKWKVEWLENGIDKGSMEQYVGVDPLAKELFSDKRKLKYDWISPSSTKHLFRTTAINADYDIEIRITDRFGKVYTQSLSKKR</sequence>
<protein>
    <submittedName>
        <fullName evidence="3">Serine/threonine protein phosphatase</fullName>
    </submittedName>
</protein>
<dbReference type="PANTHER" id="PTHR43143:SF1">
    <property type="entry name" value="SERINE_THREONINE-PROTEIN PHOSPHATASE CPPED1"/>
    <property type="match status" value="1"/>
</dbReference>
<proteinExistence type="predicted"/>
<evidence type="ECO:0000259" key="1">
    <source>
        <dbReference type="Pfam" id="PF16370"/>
    </source>
</evidence>
<dbReference type="Gene3D" id="3.60.21.10">
    <property type="match status" value="1"/>
</dbReference>
<organism evidence="3 4">
    <name type="scientific">Sphingobacterium olei</name>
    <dbReference type="NCBI Taxonomy" id="2571155"/>
    <lineage>
        <taxon>Bacteria</taxon>
        <taxon>Pseudomonadati</taxon>
        <taxon>Bacteroidota</taxon>
        <taxon>Sphingobacteriia</taxon>
        <taxon>Sphingobacteriales</taxon>
        <taxon>Sphingobacteriaceae</taxon>
        <taxon>Sphingobacterium</taxon>
    </lineage>
</organism>
<dbReference type="SUPFAM" id="SSF56300">
    <property type="entry name" value="Metallo-dependent phosphatases"/>
    <property type="match status" value="1"/>
</dbReference>
<dbReference type="PANTHER" id="PTHR43143">
    <property type="entry name" value="METALLOPHOSPHOESTERASE, CALCINEURIN SUPERFAMILY"/>
    <property type="match status" value="1"/>
</dbReference>
<dbReference type="Proteomes" id="UP000306808">
    <property type="component" value="Unassembled WGS sequence"/>
</dbReference>
<dbReference type="InterPro" id="IPR032285">
    <property type="entry name" value="Metallophos_N"/>
</dbReference>
<evidence type="ECO:0000259" key="2">
    <source>
        <dbReference type="Pfam" id="PF16371"/>
    </source>
</evidence>
<dbReference type="OrthoDB" id="1776264at2"/>